<reference evidence="1" key="1">
    <citation type="submission" date="2019-08" db="EMBL/GenBank/DDBJ databases">
        <authorList>
            <person name="Kucharzyk K."/>
            <person name="Murdoch R.W."/>
            <person name="Higgins S."/>
            <person name="Loffler F."/>
        </authorList>
    </citation>
    <scope>NUCLEOTIDE SEQUENCE</scope>
</reference>
<accession>A0A645FPX0</accession>
<evidence type="ECO:0000313" key="1">
    <source>
        <dbReference type="EMBL" id="MPN16461.1"/>
    </source>
</evidence>
<organism evidence="1">
    <name type="scientific">bioreactor metagenome</name>
    <dbReference type="NCBI Taxonomy" id="1076179"/>
    <lineage>
        <taxon>unclassified sequences</taxon>
        <taxon>metagenomes</taxon>
        <taxon>ecological metagenomes</taxon>
    </lineage>
</organism>
<dbReference type="AlphaFoldDB" id="A0A645FPX0"/>
<sequence length="129" mass="14768">MPALFDSCQQNTQIMLKQHKIGCFLCHIHSLVNRDADIRGVKGRRVIDAVPHVPHDMAHLFQRQDDPFLLVGIHLSENRRFLRNMPESLILQILHLIGRQDAVNGQADNFSHMPGHQTVVSCDDFYAYS</sequence>
<comment type="caution">
    <text evidence="1">The sequence shown here is derived from an EMBL/GenBank/DDBJ whole genome shotgun (WGS) entry which is preliminary data.</text>
</comment>
<gene>
    <name evidence="1" type="ORF">SDC9_163805</name>
</gene>
<dbReference type="EMBL" id="VSSQ01063420">
    <property type="protein sequence ID" value="MPN16461.1"/>
    <property type="molecule type" value="Genomic_DNA"/>
</dbReference>
<protein>
    <submittedName>
        <fullName evidence="1">Uncharacterized protein</fullName>
    </submittedName>
</protein>
<proteinExistence type="predicted"/>
<name>A0A645FPX0_9ZZZZ</name>